<dbReference type="Proteomes" id="UP000037784">
    <property type="component" value="Unassembled WGS sequence"/>
</dbReference>
<accession>A0A0M8KAU3</accession>
<dbReference type="EMBL" id="BBZA01000196">
    <property type="protein sequence ID" value="GAP63836.1"/>
    <property type="molecule type" value="Genomic_DNA"/>
</dbReference>
<dbReference type="PROSITE" id="PS51257">
    <property type="entry name" value="PROKAR_LIPOPROTEIN"/>
    <property type="match status" value="1"/>
</dbReference>
<evidence type="ECO:0000256" key="2">
    <source>
        <dbReference type="SAM" id="SignalP"/>
    </source>
</evidence>
<sequence length="396" mass="42832">MRRWGWLLVALSAWLLVACGGEASTNEAAGETAAAQPTATAPTPTLPAPTATPTPEPTPLPTPTPTTAEASAERPMFHLPTDLADIQDARLHYVVRVRVEEGNLPQVEQNDAALVEWTMELTREPPARHIVMEGMLAALGAAMTGNEAPQVELIQVEDQMWVRVGDQWLLAAQQEPPSVDQDLESVLQITALGDLEPQERVTVNGFETVRYHTEWNAAVIDEPATFGFLDSFLAAFGAREDVDIQPEQVVLDIFATDDDLIVKAVYQIQHHVTQNDQSATLVEEIVFEVQSINTGITIEPPADAAATTLDIPLPEGATLQSMFAGTYVYVVPGATLDDVVAFYDEALPQNGFTITQRVVMSGQGGLLQAEKEGRVYQIVIGADAEGQTSITLLQSE</sequence>
<feature type="signal peptide" evidence="2">
    <location>
        <begin position="1"/>
        <end position="23"/>
    </location>
</feature>
<dbReference type="Gene3D" id="2.50.20.20">
    <property type="match status" value="1"/>
</dbReference>
<dbReference type="Proteomes" id="UP000050502">
    <property type="component" value="Unassembled WGS sequence"/>
</dbReference>
<evidence type="ECO:0000313" key="4">
    <source>
        <dbReference type="EMBL" id="KPL89645.1"/>
    </source>
</evidence>
<feature type="compositionally biased region" description="Low complexity" evidence="1">
    <location>
        <begin position="28"/>
        <end position="43"/>
    </location>
</feature>
<dbReference type="AlphaFoldDB" id="A0A0M8KAU3"/>
<dbReference type="EMBL" id="LGKN01000003">
    <property type="protein sequence ID" value="KPL89645.1"/>
    <property type="molecule type" value="Genomic_DNA"/>
</dbReference>
<evidence type="ECO:0000313" key="3">
    <source>
        <dbReference type="EMBL" id="GAP63836.1"/>
    </source>
</evidence>
<feature type="compositionally biased region" description="Pro residues" evidence="1">
    <location>
        <begin position="44"/>
        <end position="64"/>
    </location>
</feature>
<proteinExistence type="predicted"/>
<comment type="caution">
    <text evidence="3">The sequence shown here is derived from an EMBL/GenBank/DDBJ whole genome shotgun (WGS) entry which is preliminary data.</text>
</comment>
<evidence type="ECO:0000313" key="5">
    <source>
        <dbReference type="Proteomes" id="UP000037784"/>
    </source>
</evidence>
<protein>
    <recommendedName>
        <fullName evidence="7">GerMN domain-containing protein</fullName>
    </recommendedName>
</protein>
<evidence type="ECO:0000313" key="6">
    <source>
        <dbReference type="Proteomes" id="UP000050502"/>
    </source>
</evidence>
<reference evidence="3 5" key="1">
    <citation type="journal article" date="2015" name="Genome Announc.">
        <title>Draft Genome Sequence of a Heterotrophic Facultative Anaerobic Thermophilic Bacterium, Ardenticatena maritima Strain 110ST.</title>
        <authorList>
            <person name="Kawaichi S."/>
            <person name="Yoshida T."/>
            <person name="Sako Y."/>
            <person name="Nakamura R."/>
        </authorList>
    </citation>
    <scope>NUCLEOTIDE SEQUENCE [LARGE SCALE GENOMIC DNA]</scope>
    <source>
        <strain evidence="3 5">110S</strain>
    </source>
</reference>
<dbReference type="InParanoid" id="A0A0M8KAU3"/>
<reference evidence="5" key="3">
    <citation type="submission" date="2015-08" db="EMBL/GenBank/DDBJ databases">
        <title>Draft Genome Sequence of a Heterotrophic Facultative Anaerobic Bacterium Ardenticatena maritima Strain 110S.</title>
        <authorList>
            <person name="Kawaichi S."/>
            <person name="Yoshida T."/>
            <person name="Sako Y."/>
            <person name="Nakamura R."/>
        </authorList>
    </citation>
    <scope>NUCLEOTIDE SEQUENCE [LARGE SCALE GENOMIC DNA]</scope>
    <source>
        <strain evidence="5">110S</strain>
    </source>
</reference>
<evidence type="ECO:0000256" key="1">
    <source>
        <dbReference type="SAM" id="MobiDB-lite"/>
    </source>
</evidence>
<name>A0A0M8KAU3_9CHLR</name>
<feature type="region of interest" description="Disordered" evidence="1">
    <location>
        <begin position="28"/>
        <end position="70"/>
    </location>
</feature>
<keyword evidence="5" id="KW-1185">Reference proteome</keyword>
<feature type="chain" id="PRO_5010428684" description="GerMN domain-containing protein" evidence="2">
    <location>
        <begin position="24"/>
        <end position="396"/>
    </location>
</feature>
<organism evidence="3 5">
    <name type="scientific">Ardenticatena maritima</name>
    <dbReference type="NCBI Taxonomy" id="872965"/>
    <lineage>
        <taxon>Bacteria</taxon>
        <taxon>Bacillati</taxon>
        <taxon>Chloroflexota</taxon>
        <taxon>Ardenticatenia</taxon>
        <taxon>Ardenticatenales</taxon>
        <taxon>Ardenticatenaceae</taxon>
        <taxon>Ardenticatena</taxon>
    </lineage>
</organism>
<keyword evidence="2" id="KW-0732">Signal</keyword>
<evidence type="ECO:0008006" key="7">
    <source>
        <dbReference type="Google" id="ProtNLM"/>
    </source>
</evidence>
<reference evidence="4 6" key="2">
    <citation type="submission" date="2015-07" db="EMBL/GenBank/DDBJ databases">
        <title>Whole genome sequence of Ardenticatena maritima DSM 23922.</title>
        <authorList>
            <person name="Hemp J."/>
            <person name="Ward L.M."/>
            <person name="Pace L.A."/>
            <person name="Fischer W.W."/>
        </authorList>
    </citation>
    <scope>NUCLEOTIDE SEQUENCE [LARGE SCALE GENOMIC DNA]</scope>
    <source>
        <strain evidence="4 6">110S</strain>
    </source>
</reference>
<gene>
    <name evidence="3" type="ORF">ARMA_2259</name>
    <name evidence="4" type="ORF">SE16_04350</name>
</gene>
<dbReference type="RefSeq" id="WP_054493622.1">
    <property type="nucleotide sequence ID" value="NZ_BBZA01000196.1"/>
</dbReference>